<dbReference type="OrthoDB" id="7274644at2759"/>
<dbReference type="Proteomes" id="UP000494256">
    <property type="component" value="Unassembled WGS sequence"/>
</dbReference>
<sequence length="230" mass="27257">MFRANRGMSKDRVRFVIRCDHCEREFFTTTSDIMAITAAEKRKRENIYYQKLKKKVPVKYDVEKTIQLLRLAKNVVLYLVLSDKPWEDRRFKDHRSKLAKMRAAVDTRAPAARPHVALKLKKASQEQERTDRVQRDNYTILQRLERIMKVNRLDNRWSKPLPNFQQKVGLFYDVESLNSKVAARSHIAEESEESYHNVKCYACDIKKKQYNFAVTKPKPPQDFLPSIYSN</sequence>
<accession>A0A8S0ZGH3</accession>
<dbReference type="Pfam" id="PF13879">
    <property type="entry name" value="Hmw_CFAP97"/>
    <property type="match status" value="1"/>
</dbReference>
<evidence type="ECO:0000256" key="1">
    <source>
        <dbReference type="ARBA" id="ARBA00008315"/>
    </source>
</evidence>
<dbReference type="EMBL" id="CADEBD010000288">
    <property type="protein sequence ID" value="CAB3230307.1"/>
    <property type="molecule type" value="Genomic_DNA"/>
</dbReference>
<organism evidence="2 3">
    <name type="scientific">Arctia plantaginis</name>
    <name type="common">Wood tiger moth</name>
    <name type="synonym">Phalaena plantaginis</name>
    <dbReference type="NCBI Taxonomy" id="874455"/>
    <lineage>
        <taxon>Eukaryota</taxon>
        <taxon>Metazoa</taxon>
        <taxon>Ecdysozoa</taxon>
        <taxon>Arthropoda</taxon>
        <taxon>Hexapoda</taxon>
        <taxon>Insecta</taxon>
        <taxon>Pterygota</taxon>
        <taxon>Neoptera</taxon>
        <taxon>Endopterygota</taxon>
        <taxon>Lepidoptera</taxon>
        <taxon>Glossata</taxon>
        <taxon>Ditrysia</taxon>
        <taxon>Noctuoidea</taxon>
        <taxon>Erebidae</taxon>
        <taxon>Arctiinae</taxon>
        <taxon>Arctia</taxon>
    </lineage>
</organism>
<dbReference type="InterPro" id="IPR029488">
    <property type="entry name" value="Hmw/CFAP97"/>
</dbReference>
<reference evidence="2 3" key="1">
    <citation type="submission" date="2020-04" db="EMBL/GenBank/DDBJ databases">
        <authorList>
            <person name="Wallbank WR R."/>
            <person name="Pardo Diaz C."/>
            <person name="Kozak K."/>
            <person name="Martin S."/>
            <person name="Jiggins C."/>
            <person name="Moest M."/>
            <person name="Warren A I."/>
            <person name="Byers J.R.P. K."/>
            <person name="Montejo-Kovacevich G."/>
            <person name="Yen C E."/>
        </authorList>
    </citation>
    <scope>NUCLEOTIDE SEQUENCE [LARGE SCALE GENOMIC DNA]</scope>
</reference>
<proteinExistence type="inferred from homology"/>
<comment type="caution">
    <text evidence="2">The sequence shown here is derived from an EMBL/GenBank/DDBJ whole genome shotgun (WGS) entry which is preliminary data.</text>
</comment>
<dbReference type="InterPro" id="IPR038792">
    <property type="entry name" value="CFAP97D1/2"/>
</dbReference>
<dbReference type="PANTHER" id="PTHR33768:SF3">
    <property type="entry name" value="MIP11318P"/>
    <property type="match status" value="1"/>
</dbReference>
<evidence type="ECO:0000313" key="2">
    <source>
        <dbReference type="EMBL" id="CAB3230307.1"/>
    </source>
</evidence>
<evidence type="ECO:0000313" key="3">
    <source>
        <dbReference type="Proteomes" id="UP000494256"/>
    </source>
</evidence>
<name>A0A8S0ZGH3_ARCPL</name>
<protein>
    <submittedName>
        <fullName evidence="2">Uncharacterized protein</fullName>
    </submittedName>
</protein>
<gene>
    <name evidence="2" type="ORF">APLA_LOCUS4532</name>
</gene>
<comment type="similarity">
    <text evidence="1">Belongs to the CFAP97 family.</text>
</comment>
<dbReference type="PANTHER" id="PTHR33768">
    <property type="entry name" value="MIP11318P"/>
    <property type="match status" value="1"/>
</dbReference>
<dbReference type="AlphaFoldDB" id="A0A8S0ZGH3"/>